<dbReference type="RefSeq" id="WP_069834148.1">
    <property type="nucleotide sequence ID" value="NZ_MDGQ01000003.1"/>
</dbReference>
<evidence type="ECO:0000313" key="7">
    <source>
        <dbReference type="Proteomes" id="UP000095552"/>
    </source>
</evidence>
<dbReference type="SUPFAM" id="SSF75420">
    <property type="entry name" value="YhbC-like, N-terminal domain"/>
    <property type="match status" value="1"/>
</dbReference>
<feature type="domain" description="Ribosome maturation factor RimP C-terminal" evidence="5">
    <location>
        <begin position="85"/>
        <end position="154"/>
    </location>
</feature>
<evidence type="ECO:0000259" key="5">
    <source>
        <dbReference type="Pfam" id="PF17384"/>
    </source>
</evidence>
<comment type="similarity">
    <text evidence="3">Belongs to the RimP family.</text>
</comment>
<dbReference type="GO" id="GO:0005829">
    <property type="term" value="C:cytosol"/>
    <property type="evidence" value="ECO:0007669"/>
    <property type="project" value="TreeGrafter"/>
</dbReference>
<keyword evidence="7" id="KW-1185">Reference proteome</keyword>
<dbReference type="AlphaFoldDB" id="A0A1E5T660"/>
<dbReference type="InterPro" id="IPR035956">
    <property type="entry name" value="RimP_N_sf"/>
</dbReference>
<dbReference type="InterPro" id="IPR028989">
    <property type="entry name" value="RimP_N"/>
</dbReference>
<dbReference type="InterPro" id="IPR003728">
    <property type="entry name" value="Ribosome_maturation_RimP"/>
</dbReference>
<comment type="subcellular location">
    <subcellularLocation>
        <location evidence="3">Cytoplasm</location>
    </subcellularLocation>
</comment>
<proteinExistence type="inferred from homology"/>
<reference evidence="6 7" key="1">
    <citation type="submission" date="2016-08" db="EMBL/GenBank/DDBJ databases">
        <title>Draft genome of Fabibacter sp. strain SK-8.</title>
        <authorList>
            <person name="Wong S.-K."/>
            <person name="Hamasaki K."/>
            <person name="Yoshizawa S."/>
        </authorList>
    </citation>
    <scope>NUCLEOTIDE SEQUENCE [LARGE SCALE GENOMIC DNA]</scope>
    <source>
        <strain evidence="6 7">SK-8</strain>
    </source>
</reference>
<evidence type="ECO:0000256" key="1">
    <source>
        <dbReference type="ARBA" id="ARBA00022490"/>
    </source>
</evidence>
<dbReference type="SUPFAM" id="SSF74942">
    <property type="entry name" value="YhbC-like, C-terminal domain"/>
    <property type="match status" value="1"/>
</dbReference>
<dbReference type="Proteomes" id="UP000095552">
    <property type="component" value="Unassembled WGS sequence"/>
</dbReference>
<name>A0A1E5T660_9BACT</name>
<dbReference type="PANTHER" id="PTHR33867:SF1">
    <property type="entry name" value="RIBOSOME MATURATION FACTOR RIMP"/>
    <property type="match status" value="1"/>
</dbReference>
<keyword evidence="1 3" id="KW-0963">Cytoplasm</keyword>
<dbReference type="EMBL" id="MDGQ01000003">
    <property type="protein sequence ID" value="OEK06836.1"/>
    <property type="molecule type" value="Genomic_DNA"/>
</dbReference>
<protein>
    <recommendedName>
        <fullName evidence="3">Ribosome maturation factor RimP</fullName>
    </recommendedName>
</protein>
<comment type="caution">
    <text evidence="6">The sequence shown here is derived from an EMBL/GenBank/DDBJ whole genome shotgun (WGS) entry which is preliminary data.</text>
</comment>
<dbReference type="Gene3D" id="3.30.300.70">
    <property type="entry name" value="RimP-like superfamily, N-terminal"/>
    <property type="match status" value="1"/>
</dbReference>
<dbReference type="STRING" id="1563681.BFP71_04035"/>
<dbReference type="CDD" id="cd01734">
    <property type="entry name" value="YlxS_C"/>
    <property type="match status" value="1"/>
</dbReference>
<keyword evidence="2 3" id="KW-0690">Ribosome biogenesis</keyword>
<comment type="function">
    <text evidence="3">Required for maturation of 30S ribosomal subunits.</text>
</comment>
<accession>A0A1E5T660</accession>
<dbReference type="InterPro" id="IPR036847">
    <property type="entry name" value="RimP_C_sf"/>
</dbReference>
<dbReference type="HAMAP" id="MF_01077">
    <property type="entry name" value="RimP"/>
    <property type="match status" value="1"/>
</dbReference>
<feature type="domain" description="Ribosome maturation factor RimP N-terminal" evidence="4">
    <location>
        <begin position="11"/>
        <end position="82"/>
    </location>
</feature>
<dbReference type="PANTHER" id="PTHR33867">
    <property type="entry name" value="RIBOSOME MATURATION FACTOR RIMP"/>
    <property type="match status" value="1"/>
</dbReference>
<evidence type="ECO:0000259" key="4">
    <source>
        <dbReference type="Pfam" id="PF02576"/>
    </source>
</evidence>
<gene>
    <name evidence="3" type="primary">rimP</name>
    <name evidence="6" type="ORF">BFP71_04035</name>
</gene>
<sequence>MEITSKLRAIAESFLKDESYFIVDVISKGVSGRAKHLILLDGDNGVNIDDCASLSRQIAAEVEAEDLIEGAFILEVSSPGLDHPLASKRQFVKNVGRSLKVRLKDGTMLQGKLESVDDEAVEILKEVKEKKKVVTEKTAILFDSIDKANVLVSFN</sequence>
<dbReference type="GO" id="GO:0000028">
    <property type="term" value="P:ribosomal small subunit assembly"/>
    <property type="evidence" value="ECO:0007669"/>
    <property type="project" value="TreeGrafter"/>
</dbReference>
<evidence type="ECO:0000256" key="2">
    <source>
        <dbReference type="ARBA" id="ARBA00022517"/>
    </source>
</evidence>
<dbReference type="OrthoDB" id="9789702at2"/>
<evidence type="ECO:0000313" key="6">
    <source>
        <dbReference type="EMBL" id="OEK06836.1"/>
    </source>
</evidence>
<organism evidence="6 7">
    <name type="scientific">Roseivirga misakiensis</name>
    <dbReference type="NCBI Taxonomy" id="1563681"/>
    <lineage>
        <taxon>Bacteria</taxon>
        <taxon>Pseudomonadati</taxon>
        <taxon>Bacteroidota</taxon>
        <taxon>Cytophagia</taxon>
        <taxon>Cytophagales</taxon>
        <taxon>Roseivirgaceae</taxon>
        <taxon>Roseivirga</taxon>
    </lineage>
</organism>
<dbReference type="GO" id="GO:0006412">
    <property type="term" value="P:translation"/>
    <property type="evidence" value="ECO:0007669"/>
    <property type="project" value="TreeGrafter"/>
</dbReference>
<dbReference type="InterPro" id="IPR028998">
    <property type="entry name" value="RimP_C"/>
</dbReference>
<evidence type="ECO:0000256" key="3">
    <source>
        <dbReference type="HAMAP-Rule" id="MF_01077"/>
    </source>
</evidence>
<dbReference type="Pfam" id="PF02576">
    <property type="entry name" value="RimP_N"/>
    <property type="match status" value="1"/>
</dbReference>
<dbReference type="Pfam" id="PF17384">
    <property type="entry name" value="DUF150_C"/>
    <property type="match status" value="1"/>
</dbReference>